<dbReference type="Pfam" id="PF00072">
    <property type="entry name" value="Response_reg"/>
    <property type="match status" value="1"/>
</dbReference>
<evidence type="ECO:0000256" key="1">
    <source>
        <dbReference type="PROSITE-ProRule" id="PRU00169"/>
    </source>
</evidence>
<keyword evidence="1" id="KW-0597">Phosphoprotein</keyword>
<comment type="caution">
    <text evidence="3">The sequence shown here is derived from an EMBL/GenBank/DDBJ whole genome shotgun (WGS) entry which is preliminary data.</text>
</comment>
<feature type="domain" description="Response regulatory" evidence="2">
    <location>
        <begin position="6"/>
        <end position="132"/>
    </location>
</feature>
<dbReference type="PROSITE" id="PS50110">
    <property type="entry name" value="RESPONSE_REGULATORY"/>
    <property type="match status" value="1"/>
</dbReference>
<dbReference type="PANTHER" id="PTHR44520">
    <property type="entry name" value="RESPONSE REGULATOR RCP1-RELATED"/>
    <property type="match status" value="1"/>
</dbReference>
<dbReference type="GO" id="GO:0000160">
    <property type="term" value="P:phosphorelay signal transduction system"/>
    <property type="evidence" value="ECO:0007669"/>
    <property type="project" value="InterPro"/>
</dbReference>
<evidence type="ECO:0000259" key="2">
    <source>
        <dbReference type="PROSITE" id="PS50110"/>
    </source>
</evidence>
<dbReference type="InterPro" id="IPR052893">
    <property type="entry name" value="TCS_response_regulator"/>
</dbReference>
<dbReference type="Gene3D" id="3.40.50.2300">
    <property type="match status" value="1"/>
</dbReference>
<dbReference type="SUPFAM" id="SSF52172">
    <property type="entry name" value="CheY-like"/>
    <property type="match status" value="1"/>
</dbReference>
<organism evidence="3">
    <name type="scientific">candidate division WOR-3 bacterium</name>
    <dbReference type="NCBI Taxonomy" id="2052148"/>
    <lineage>
        <taxon>Bacteria</taxon>
        <taxon>Bacteria division WOR-3</taxon>
    </lineage>
</organism>
<proteinExistence type="predicted"/>
<dbReference type="EMBL" id="DSUT01000135">
    <property type="protein sequence ID" value="HGK28564.1"/>
    <property type="molecule type" value="Genomic_DNA"/>
</dbReference>
<dbReference type="CDD" id="cd17557">
    <property type="entry name" value="REC_Rcp-like"/>
    <property type="match status" value="1"/>
</dbReference>
<dbReference type="InterPro" id="IPR001789">
    <property type="entry name" value="Sig_transdc_resp-reg_receiver"/>
</dbReference>
<dbReference type="AlphaFoldDB" id="A0A7C4CED4"/>
<dbReference type="PANTHER" id="PTHR44520:SF2">
    <property type="entry name" value="RESPONSE REGULATOR RCP1"/>
    <property type="match status" value="1"/>
</dbReference>
<gene>
    <name evidence="3" type="ORF">ENS41_06370</name>
</gene>
<protein>
    <submittedName>
        <fullName evidence="3">Response regulator</fullName>
    </submittedName>
</protein>
<evidence type="ECO:0000313" key="3">
    <source>
        <dbReference type="EMBL" id="HGK28564.1"/>
    </source>
</evidence>
<dbReference type="InterPro" id="IPR011006">
    <property type="entry name" value="CheY-like_superfamily"/>
</dbReference>
<sequence length="157" mass="18006">MKQEVVILIAEDDDAHVALIQRNLKRAGITNRQILFDNGEQVLDFLFQRSRPGREPGTPYLLLLDIRMPRVDGIEVLTQVKQDPELRKLPVIMITTTDDPLEVERCHQLGCSSYVTKPVDYERFMEAIRRLGLFLLIVEIPRLDGEDKTDPNAGRNP</sequence>
<name>A0A7C4CED4_UNCW3</name>
<reference evidence="3" key="1">
    <citation type="journal article" date="2020" name="mSystems">
        <title>Genome- and Community-Level Interaction Insights into Carbon Utilization and Element Cycling Functions of Hydrothermarchaeota in Hydrothermal Sediment.</title>
        <authorList>
            <person name="Zhou Z."/>
            <person name="Liu Y."/>
            <person name="Xu W."/>
            <person name="Pan J."/>
            <person name="Luo Z.H."/>
            <person name="Li M."/>
        </authorList>
    </citation>
    <scope>NUCLEOTIDE SEQUENCE [LARGE SCALE GENOMIC DNA]</scope>
    <source>
        <strain evidence="3">SpSt-488</strain>
    </source>
</reference>
<accession>A0A7C4CED4</accession>
<feature type="modified residue" description="4-aspartylphosphate" evidence="1">
    <location>
        <position position="65"/>
    </location>
</feature>
<dbReference type="SMART" id="SM00448">
    <property type="entry name" value="REC"/>
    <property type="match status" value="1"/>
</dbReference>